<evidence type="ECO:0000313" key="1">
    <source>
        <dbReference type="EMBL" id="KKN07143.1"/>
    </source>
</evidence>
<dbReference type="AlphaFoldDB" id="A0A0F9QPA9"/>
<accession>A0A0F9QPA9</accession>
<comment type="caution">
    <text evidence="1">The sequence shown here is derived from an EMBL/GenBank/DDBJ whole genome shotgun (WGS) entry which is preliminary data.</text>
</comment>
<organism evidence="1">
    <name type="scientific">marine sediment metagenome</name>
    <dbReference type="NCBI Taxonomy" id="412755"/>
    <lineage>
        <taxon>unclassified sequences</taxon>
        <taxon>metagenomes</taxon>
        <taxon>ecological metagenomes</taxon>
    </lineage>
</organism>
<proteinExistence type="predicted"/>
<protein>
    <submittedName>
        <fullName evidence="1">Uncharacterized protein</fullName>
    </submittedName>
</protein>
<sequence length="44" mass="5143">MMEETITEIVPNGIMPERFNTITEAKVSLTPNFNVICADWFYYL</sequence>
<dbReference type="EMBL" id="LAZR01004603">
    <property type="protein sequence ID" value="KKN07143.1"/>
    <property type="molecule type" value="Genomic_DNA"/>
</dbReference>
<reference evidence="1" key="1">
    <citation type="journal article" date="2015" name="Nature">
        <title>Complex archaea that bridge the gap between prokaryotes and eukaryotes.</title>
        <authorList>
            <person name="Spang A."/>
            <person name="Saw J.H."/>
            <person name="Jorgensen S.L."/>
            <person name="Zaremba-Niedzwiedzka K."/>
            <person name="Martijn J."/>
            <person name="Lind A.E."/>
            <person name="van Eijk R."/>
            <person name="Schleper C."/>
            <person name="Guy L."/>
            <person name="Ettema T.J."/>
        </authorList>
    </citation>
    <scope>NUCLEOTIDE SEQUENCE</scope>
</reference>
<name>A0A0F9QPA9_9ZZZZ</name>
<gene>
    <name evidence="1" type="ORF">LCGC14_1070270</name>
</gene>